<evidence type="ECO:0000313" key="11">
    <source>
        <dbReference type="EMBL" id="CEH17702.1"/>
    </source>
</evidence>
<keyword evidence="12" id="KW-1185">Reference proteome</keyword>
<dbReference type="AlphaFoldDB" id="A0A0P1BPK2"/>
<name>A0A0P1BPK2_9BASI</name>
<evidence type="ECO:0000256" key="7">
    <source>
        <dbReference type="ARBA" id="ARBA00023121"/>
    </source>
</evidence>
<evidence type="ECO:0000256" key="8">
    <source>
        <dbReference type="ARBA" id="ARBA00023136"/>
    </source>
</evidence>
<feature type="compositionally biased region" description="Acidic residues" evidence="9">
    <location>
        <begin position="71"/>
        <end position="82"/>
    </location>
</feature>
<accession>A0A0P1BPK2</accession>
<dbReference type="InterPro" id="IPR044106">
    <property type="entry name" value="PX_Snx41/Atg20"/>
</dbReference>
<evidence type="ECO:0000256" key="6">
    <source>
        <dbReference type="ARBA" id="ARBA00023006"/>
    </source>
</evidence>
<dbReference type="OrthoDB" id="289314at2759"/>
<feature type="region of interest" description="Disordered" evidence="9">
    <location>
        <begin position="536"/>
        <end position="555"/>
    </location>
</feature>
<keyword evidence="7" id="KW-0446">Lipid-binding</keyword>
<dbReference type="CDD" id="cd06867">
    <property type="entry name" value="PX_SNX41_42"/>
    <property type="match status" value="1"/>
</dbReference>
<dbReference type="InterPro" id="IPR036871">
    <property type="entry name" value="PX_dom_sf"/>
</dbReference>
<dbReference type="PROSITE" id="PS50195">
    <property type="entry name" value="PX"/>
    <property type="match status" value="1"/>
</dbReference>
<evidence type="ECO:0000256" key="4">
    <source>
        <dbReference type="ARBA" id="ARBA00022753"/>
    </source>
</evidence>
<dbReference type="Gene3D" id="3.30.1520.10">
    <property type="entry name" value="Phox-like domain"/>
    <property type="match status" value="1"/>
</dbReference>
<dbReference type="Proteomes" id="UP000054845">
    <property type="component" value="Unassembled WGS sequence"/>
</dbReference>
<evidence type="ECO:0000256" key="5">
    <source>
        <dbReference type="ARBA" id="ARBA00022927"/>
    </source>
</evidence>
<feature type="compositionally biased region" description="Pro residues" evidence="9">
    <location>
        <begin position="94"/>
        <end position="105"/>
    </location>
</feature>
<dbReference type="PANTHER" id="PTHR46979:SF2">
    <property type="entry name" value="SORTING NEXIN-41"/>
    <property type="match status" value="1"/>
</dbReference>
<dbReference type="GO" id="GO:0006914">
    <property type="term" value="P:autophagy"/>
    <property type="evidence" value="ECO:0007669"/>
    <property type="project" value="UniProtKB-KW"/>
</dbReference>
<proteinExistence type="inferred from homology"/>
<dbReference type="PANTHER" id="PTHR46979">
    <property type="entry name" value="SORTING NEXIN-41"/>
    <property type="match status" value="1"/>
</dbReference>
<comment type="similarity">
    <text evidence="2">Belongs to the sorting nexin family.</text>
</comment>
<dbReference type="InterPro" id="IPR027267">
    <property type="entry name" value="AH/BAR_dom_sf"/>
</dbReference>
<evidence type="ECO:0000256" key="2">
    <source>
        <dbReference type="ARBA" id="ARBA00010883"/>
    </source>
</evidence>
<dbReference type="Gene3D" id="1.20.1270.60">
    <property type="entry name" value="Arfaptin homology (AH) domain/BAR domain"/>
    <property type="match status" value="2"/>
</dbReference>
<dbReference type="GO" id="GO:0010008">
    <property type="term" value="C:endosome membrane"/>
    <property type="evidence" value="ECO:0007669"/>
    <property type="project" value="UniProtKB-SubCell"/>
</dbReference>
<organism evidence="11 12">
    <name type="scientific">Ceraceosorus bombacis</name>
    <dbReference type="NCBI Taxonomy" id="401625"/>
    <lineage>
        <taxon>Eukaryota</taxon>
        <taxon>Fungi</taxon>
        <taxon>Dikarya</taxon>
        <taxon>Basidiomycota</taxon>
        <taxon>Ustilaginomycotina</taxon>
        <taxon>Exobasidiomycetes</taxon>
        <taxon>Ceraceosorales</taxon>
        <taxon>Ceraceosoraceae</taxon>
        <taxon>Ceraceosorus</taxon>
    </lineage>
</organism>
<evidence type="ECO:0000256" key="1">
    <source>
        <dbReference type="ARBA" id="ARBA00004481"/>
    </source>
</evidence>
<sequence>MSTTEADGSRAAGNGGPDNTLSVQDKRSAHASQPVVTSSSGTEDDDEDPFVYQSSGSHADDGAYNIPDAPLEPEGDSADGAEVESAPGADEKPPATPDKPVPAPPHAANRAKQISHHTQSASRDELDDGENSASMWGGKPHLESQSRPQERVHANHDAPSESYDAPANKAPDDGDASLSASTVAPVKSGLPSWDAAPSSSSKKGTQAEAYATLPPGSHGHIHVTDALKSSDGGPSTFIVYVISLPALGISAKRRYSEFEAFRAALVALHPTRIVPPLPPKHSLGDYAAKQGKAKEDATIIARRRRMLGTFLMRCAKDPVIGKDEVLRRFCDGRESWHEISTTPPVAILPKSNLRAPVRDPADPNASSAYAALPIPSAATPLRNPNGRFADSEAFTNRWAAHVGGSLERSNRRVTRRWQESSSDYAELGAVLNGFSLGESGDLAAAIERTGQAADGTFMSIGEMLQEWESTFTEPLSEYAQYGVILQKLLKWRHLKHLQFELAEEAVESKRQQLDDLERVEAHSTRVTAALDAGNRNVWDEGSLGPNSTAAPIQSREGVWDSVNAKSMRKSVFGAAAEEDEEAAPRTDANHANSNAHGDADEWVDGAAPSQPGSSLSGASTRSDSTAHSTAGKAAAAGAPSAKTAMSNPAAVRAAAPPRRTGGFLGALSHTLNSVLDVDPESTRRSNISKLRSSIAELDEGLSLTADDLRFATSAIQQSLDGFQRDKVNDLRRMFIGYAKFHREFCKVNRQNWEEAKKQIDSVQAESAMPEANLVKAHERS</sequence>
<dbReference type="GO" id="GO:0005829">
    <property type="term" value="C:cytosol"/>
    <property type="evidence" value="ECO:0007669"/>
    <property type="project" value="GOC"/>
</dbReference>
<dbReference type="InterPro" id="IPR051079">
    <property type="entry name" value="Sorting_Nexin_Autophagy"/>
</dbReference>
<feature type="region of interest" description="Disordered" evidence="9">
    <location>
        <begin position="760"/>
        <end position="780"/>
    </location>
</feature>
<reference evidence="11 12" key="1">
    <citation type="submission" date="2014-09" db="EMBL/GenBank/DDBJ databases">
        <authorList>
            <person name="Magalhaes I.L.F."/>
            <person name="Oliveira U."/>
            <person name="Santos F.R."/>
            <person name="Vidigal T.H.D.A."/>
            <person name="Brescovit A.D."/>
            <person name="Santos A.J."/>
        </authorList>
    </citation>
    <scope>NUCLEOTIDE SEQUENCE [LARGE SCALE GENOMIC DNA]</scope>
</reference>
<evidence type="ECO:0000313" key="12">
    <source>
        <dbReference type="Proteomes" id="UP000054845"/>
    </source>
</evidence>
<feature type="compositionally biased region" description="Basic and acidic residues" evidence="9">
    <location>
        <begin position="140"/>
        <end position="159"/>
    </location>
</feature>
<feature type="region of interest" description="Disordered" evidence="9">
    <location>
        <begin position="1"/>
        <end position="217"/>
    </location>
</feature>
<evidence type="ECO:0000256" key="3">
    <source>
        <dbReference type="ARBA" id="ARBA00022448"/>
    </source>
</evidence>
<keyword evidence="3" id="KW-0813">Transport</keyword>
<keyword evidence="4" id="KW-0967">Endosome</keyword>
<protein>
    <submittedName>
        <fullName evidence="11">Membrane coat complex Retromer, subunit VPS5/SNX1, Sorting nexins, and related PX domain-containing proteins</fullName>
    </submittedName>
</protein>
<dbReference type="GO" id="GO:0042147">
    <property type="term" value="P:retrograde transport, endosome to Golgi"/>
    <property type="evidence" value="ECO:0007669"/>
    <property type="project" value="InterPro"/>
</dbReference>
<dbReference type="GO" id="GO:0015031">
    <property type="term" value="P:protein transport"/>
    <property type="evidence" value="ECO:0007669"/>
    <property type="project" value="UniProtKB-KW"/>
</dbReference>
<dbReference type="SUPFAM" id="SSF64268">
    <property type="entry name" value="PX domain"/>
    <property type="match status" value="1"/>
</dbReference>
<feature type="compositionally biased region" description="Low complexity" evidence="9">
    <location>
        <begin position="625"/>
        <end position="656"/>
    </location>
</feature>
<dbReference type="InterPro" id="IPR001683">
    <property type="entry name" value="PX_dom"/>
</dbReference>
<evidence type="ECO:0000256" key="9">
    <source>
        <dbReference type="SAM" id="MobiDB-lite"/>
    </source>
</evidence>
<feature type="region of interest" description="Disordered" evidence="9">
    <location>
        <begin position="573"/>
        <end position="656"/>
    </location>
</feature>
<feature type="compositionally biased region" description="Polar residues" evidence="9">
    <location>
        <begin position="610"/>
        <end position="623"/>
    </location>
</feature>
<dbReference type="STRING" id="401625.A0A0P1BPK2"/>
<keyword evidence="8" id="KW-0472">Membrane</keyword>
<feature type="domain" description="PX" evidence="10">
    <location>
        <begin position="218"/>
        <end position="336"/>
    </location>
</feature>
<dbReference type="GO" id="GO:0035091">
    <property type="term" value="F:phosphatidylinositol binding"/>
    <property type="evidence" value="ECO:0007669"/>
    <property type="project" value="InterPro"/>
</dbReference>
<dbReference type="Pfam" id="PF00787">
    <property type="entry name" value="PX"/>
    <property type="match status" value="1"/>
</dbReference>
<feature type="compositionally biased region" description="Polar residues" evidence="9">
    <location>
        <begin position="30"/>
        <end position="41"/>
    </location>
</feature>
<keyword evidence="5" id="KW-0653">Protein transport</keyword>
<evidence type="ECO:0000259" key="10">
    <source>
        <dbReference type="PROSITE" id="PS50195"/>
    </source>
</evidence>
<dbReference type="EMBL" id="CCYA01000265">
    <property type="protein sequence ID" value="CEH17702.1"/>
    <property type="molecule type" value="Genomic_DNA"/>
</dbReference>
<comment type="subcellular location">
    <subcellularLocation>
        <location evidence="1">Endosome membrane</location>
        <topology evidence="1">Peripheral membrane protein</topology>
    </subcellularLocation>
</comment>
<keyword evidence="6" id="KW-0072">Autophagy</keyword>
<dbReference type="SMART" id="SM00312">
    <property type="entry name" value="PX"/>
    <property type="match status" value="1"/>
</dbReference>